<dbReference type="Pfam" id="PF01370">
    <property type="entry name" value="Epimerase"/>
    <property type="match status" value="1"/>
</dbReference>
<evidence type="ECO:0000313" key="3">
    <source>
        <dbReference type="Proteomes" id="UP000501602"/>
    </source>
</evidence>
<dbReference type="RefSeq" id="WP_168659472.1">
    <property type="nucleotide sequence ID" value="NZ_CP051180.1"/>
</dbReference>
<dbReference type="InterPro" id="IPR001509">
    <property type="entry name" value="Epimerase_deHydtase"/>
</dbReference>
<dbReference type="Proteomes" id="UP000501602">
    <property type="component" value="Chromosome"/>
</dbReference>
<dbReference type="GO" id="GO:0004029">
    <property type="term" value="F:aldehyde dehydrogenase (NAD+) activity"/>
    <property type="evidence" value="ECO:0007669"/>
    <property type="project" value="TreeGrafter"/>
</dbReference>
<dbReference type="InterPro" id="IPR051783">
    <property type="entry name" value="NAD(P)-dependent_oxidoreduct"/>
</dbReference>
<reference evidence="2 3" key="1">
    <citation type="submission" date="2020-04" db="EMBL/GenBank/DDBJ databases">
        <title>Ferrimonas sp. S7 isolated from sea water.</title>
        <authorList>
            <person name="Bae S.S."/>
            <person name="Baek K."/>
        </authorList>
    </citation>
    <scope>NUCLEOTIDE SEQUENCE [LARGE SCALE GENOMIC DNA]</scope>
    <source>
        <strain evidence="2 3">S7</strain>
    </source>
</reference>
<dbReference type="InterPro" id="IPR036291">
    <property type="entry name" value="NAD(P)-bd_dom_sf"/>
</dbReference>
<organism evidence="2 3">
    <name type="scientific">Ferrimonas lipolytica</name>
    <dbReference type="NCBI Taxonomy" id="2724191"/>
    <lineage>
        <taxon>Bacteria</taxon>
        <taxon>Pseudomonadati</taxon>
        <taxon>Pseudomonadota</taxon>
        <taxon>Gammaproteobacteria</taxon>
        <taxon>Alteromonadales</taxon>
        <taxon>Ferrimonadaceae</taxon>
        <taxon>Ferrimonas</taxon>
    </lineage>
</organism>
<dbReference type="AlphaFoldDB" id="A0A6H1UEJ2"/>
<protein>
    <submittedName>
        <fullName evidence="2">NAD-dependent epimerase/dehydratase family protein</fullName>
    </submittedName>
</protein>
<evidence type="ECO:0000259" key="1">
    <source>
        <dbReference type="Pfam" id="PF01370"/>
    </source>
</evidence>
<gene>
    <name evidence="2" type="ORF">HER31_04465</name>
</gene>
<evidence type="ECO:0000313" key="2">
    <source>
        <dbReference type="EMBL" id="QIZ76212.1"/>
    </source>
</evidence>
<dbReference type="Gene3D" id="3.40.50.720">
    <property type="entry name" value="NAD(P)-binding Rossmann-like Domain"/>
    <property type="match status" value="1"/>
</dbReference>
<proteinExistence type="predicted"/>
<dbReference type="PANTHER" id="PTHR48079:SF6">
    <property type="entry name" value="NAD(P)-BINDING DOMAIN-CONTAINING PROTEIN-RELATED"/>
    <property type="match status" value="1"/>
</dbReference>
<feature type="domain" description="NAD-dependent epimerase/dehydratase" evidence="1">
    <location>
        <begin position="10"/>
        <end position="163"/>
    </location>
</feature>
<dbReference type="PANTHER" id="PTHR48079">
    <property type="entry name" value="PROTEIN YEEZ"/>
    <property type="match status" value="1"/>
</dbReference>
<dbReference type="SUPFAM" id="SSF51735">
    <property type="entry name" value="NAD(P)-binding Rossmann-fold domains"/>
    <property type="match status" value="1"/>
</dbReference>
<dbReference type="EMBL" id="CP051180">
    <property type="protein sequence ID" value="QIZ76212.1"/>
    <property type="molecule type" value="Genomic_DNA"/>
</dbReference>
<accession>A0A6H1UEJ2</accession>
<keyword evidence="3" id="KW-1185">Reference proteome</keyword>
<name>A0A6H1UEJ2_9GAMM</name>
<dbReference type="KEGG" id="fes:HER31_04465"/>
<dbReference type="GO" id="GO:0005737">
    <property type="term" value="C:cytoplasm"/>
    <property type="evidence" value="ECO:0007669"/>
    <property type="project" value="TreeGrafter"/>
</dbReference>
<sequence>MSTISIFGCGWLGLPLAKHLISQQHRVIGSTTTTAKLEQLQRAGIEAHQLKLTPNSGDQIKPLLNADIAIVTLPPSYIEGESQYYLRLLQNLTAAIAASPIKQVIFTATTSIYPQNNTEVRETDAVRIESPFSDTPWMDLEQAFTAHGQFETTIVRFAGLIGGSYQPGHYFSGRELKGADDPVNMIHRDDCIGIISAIIEQNAWGQAFNASAPIHPTRRELYSKSCQMAGIDSPKFSTEPKPYRIVNCDKLVTTLGYRFVRPDPVQALGID</sequence>